<evidence type="ECO:0000313" key="1">
    <source>
        <dbReference type="EMBL" id="MPA53229.1"/>
    </source>
</evidence>
<sequence length="636" mass="71679">MESVLGFKGTTRDDIVKDKSNGHKLVPWISWDEWNFVRESLFSSSPDSIALALQRISVWRSRGCLPVLIEVSASIIEIQQKDPFFRVDLGDNASDSDEMLAMLYCMAIMRLVNGVVEKTRKRTQVSIAEAADAINIPRMLIDIRHEGSHRDLPSLRLVRLASTKAVDWLKSYYWEPQKKLISFQSDGTSSLRNEIKSRLRELAFYLKIKQATRSSSLLVKEKRVKHCERLCGRNKFLSLMAGKLQSSKSAGFRKQITKTLKNLVRLYSSYSAEVVSVLLEFLLNASDSLDLVELPKDCQVSPRMDHLQSDFDDWKPVIAKLSNKEPELLLTLLKAVLEMIESQEAMKYESGGEHLISEFGAEIHHREKISILFKWLVGNLEGLKPFHREGSEAETEGSSTEVNLRKATLVELLRKCLLVSSPGNNQLTASALVLARMTGKRSLVEKLNKLPLLCVSNPDIDEDNSSIVSSEIFLNQQEDYICQAAEKLEFVKLRRVKGNVVKTTDGDVGNKSRWVVAKSWNRCPIGMLPRDVSSSGHLPVLDCYDNHKEILKSSESRECWELIQCSGKREADCAVEFLDNSTLKKMRETEGGYEPDDGTEDASLKGVKGQLMIGGVWKKVMEEELLGIALAVRILV</sequence>
<dbReference type="Pfam" id="PF04031">
    <property type="entry name" value="Las1"/>
    <property type="match status" value="1"/>
</dbReference>
<dbReference type="GO" id="GO:0000460">
    <property type="term" value="P:maturation of 5.8S rRNA"/>
    <property type="evidence" value="ECO:0007669"/>
    <property type="project" value="TreeGrafter"/>
</dbReference>
<dbReference type="GO" id="GO:0090730">
    <property type="term" value="C:Las1 complex"/>
    <property type="evidence" value="ECO:0007669"/>
    <property type="project" value="InterPro"/>
</dbReference>
<dbReference type="EMBL" id="GHES01022670">
    <property type="protein sequence ID" value="MPA53229.1"/>
    <property type="molecule type" value="Transcribed_RNA"/>
</dbReference>
<protein>
    <submittedName>
        <fullName evidence="1">Putative pre-rRNA-processing protein las1</fullName>
    </submittedName>
</protein>
<accession>A0A5B7A902</accession>
<dbReference type="PANTHER" id="PTHR15002:SF0">
    <property type="entry name" value="RIBOSOMAL BIOGENESIS PROTEIN LAS1L"/>
    <property type="match status" value="1"/>
</dbReference>
<organism evidence="1">
    <name type="scientific">Davidia involucrata</name>
    <name type="common">Dove tree</name>
    <dbReference type="NCBI Taxonomy" id="16924"/>
    <lineage>
        <taxon>Eukaryota</taxon>
        <taxon>Viridiplantae</taxon>
        <taxon>Streptophyta</taxon>
        <taxon>Embryophyta</taxon>
        <taxon>Tracheophyta</taxon>
        <taxon>Spermatophyta</taxon>
        <taxon>Magnoliopsida</taxon>
        <taxon>eudicotyledons</taxon>
        <taxon>Gunneridae</taxon>
        <taxon>Pentapetalae</taxon>
        <taxon>asterids</taxon>
        <taxon>Cornales</taxon>
        <taxon>Nyssaceae</taxon>
        <taxon>Davidia</taxon>
    </lineage>
</organism>
<dbReference type="AlphaFoldDB" id="A0A5B7A902"/>
<name>A0A5B7A902_DAVIN</name>
<dbReference type="InterPro" id="IPR007174">
    <property type="entry name" value="Las1"/>
</dbReference>
<dbReference type="GO" id="GO:0004519">
    <property type="term" value="F:endonuclease activity"/>
    <property type="evidence" value="ECO:0007669"/>
    <property type="project" value="InterPro"/>
</dbReference>
<dbReference type="PANTHER" id="PTHR15002">
    <property type="entry name" value="RIBOSOMAL BIOGENESIS PROTEIN LAS1L"/>
    <property type="match status" value="1"/>
</dbReference>
<proteinExistence type="predicted"/>
<reference evidence="1" key="1">
    <citation type="submission" date="2019-08" db="EMBL/GenBank/DDBJ databases">
        <title>Reference gene set and small RNA set construction with multiple tissues from Davidia involucrata Baill.</title>
        <authorList>
            <person name="Yang H."/>
            <person name="Zhou C."/>
            <person name="Li G."/>
            <person name="Wang J."/>
            <person name="Gao P."/>
            <person name="Wang M."/>
            <person name="Wang R."/>
            <person name="Zhao Y."/>
        </authorList>
    </citation>
    <scope>NUCLEOTIDE SEQUENCE</scope>
    <source>
        <tissue evidence="1">Mixed with DoveR01_LX</tissue>
    </source>
</reference>
<dbReference type="GO" id="GO:0030687">
    <property type="term" value="C:preribosome, large subunit precursor"/>
    <property type="evidence" value="ECO:0007669"/>
    <property type="project" value="TreeGrafter"/>
</dbReference>
<dbReference type="GO" id="GO:0000470">
    <property type="term" value="P:maturation of LSU-rRNA"/>
    <property type="evidence" value="ECO:0007669"/>
    <property type="project" value="TreeGrafter"/>
</dbReference>
<gene>
    <name evidence="1" type="ORF">Din_022670</name>
</gene>